<dbReference type="OrthoDB" id="7065213at2"/>
<gene>
    <name evidence="1" type="ORF">SAMN05216258_10231</name>
</gene>
<accession>A0A1I3CJR5</accession>
<dbReference type="RefSeq" id="WP_092857765.1">
    <property type="nucleotide sequence ID" value="NZ_FOQH01000002.1"/>
</dbReference>
<evidence type="ECO:0000313" key="2">
    <source>
        <dbReference type="Proteomes" id="UP000199377"/>
    </source>
</evidence>
<dbReference type="AlphaFoldDB" id="A0A1I3CJR5"/>
<dbReference type="Proteomes" id="UP000199377">
    <property type="component" value="Unassembled WGS sequence"/>
</dbReference>
<dbReference type="EMBL" id="FOQH01000002">
    <property type="protein sequence ID" value="SFH74563.1"/>
    <property type="molecule type" value="Genomic_DNA"/>
</dbReference>
<keyword evidence="2" id="KW-1185">Reference proteome</keyword>
<dbReference type="STRING" id="1114924.SAMN05216258_10231"/>
<name>A0A1I3CJR5_9RHOB</name>
<sequence>MGEQPFQVDFPFRGSRDYVHSASLCNEIDRRFPQRERLELVLRSWMRGRVAFTPLGAGERGEGAGQAKLRIGGEDRIWTLAEVPSEPGETRVPYDEDGLVAQDPVTDGRITCRPHGAGSFFDRLIAANKKLINHTLNPGVKLIAAKVVVDGAPGPDAPFTLVLASHMGVKIFKSRILIGDSPIGELVYYGG</sequence>
<reference evidence="1 2" key="1">
    <citation type="submission" date="2016-10" db="EMBL/GenBank/DDBJ databases">
        <authorList>
            <person name="de Groot N.N."/>
        </authorList>
    </citation>
    <scope>NUCLEOTIDE SEQUENCE [LARGE SCALE GENOMIC DNA]</scope>
    <source>
        <strain evidence="1 2">CGMCC 1.11030</strain>
    </source>
</reference>
<protein>
    <submittedName>
        <fullName evidence="1">Uncharacterized protein</fullName>
    </submittedName>
</protein>
<proteinExistence type="predicted"/>
<organism evidence="1 2">
    <name type="scientific">Albimonas pacifica</name>
    <dbReference type="NCBI Taxonomy" id="1114924"/>
    <lineage>
        <taxon>Bacteria</taxon>
        <taxon>Pseudomonadati</taxon>
        <taxon>Pseudomonadota</taxon>
        <taxon>Alphaproteobacteria</taxon>
        <taxon>Rhodobacterales</taxon>
        <taxon>Paracoccaceae</taxon>
        <taxon>Albimonas</taxon>
    </lineage>
</organism>
<evidence type="ECO:0000313" key="1">
    <source>
        <dbReference type="EMBL" id="SFH74563.1"/>
    </source>
</evidence>